<dbReference type="AlphaFoldDB" id="A0A2P2Q5Q9"/>
<protein>
    <submittedName>
        <fullName evidence="1">Uncharacterized protein</fullName>
    </submittedName>
</protein>
<accession>A0A2P2Q5Q9</accession>
<evidence type="ECO:0000313" key="1">
    <source>
        <dbReference type="EMBL" id="MBX62314.1"/>
    </source>
</evidence>
<organism evidence="1">
    <name type="scientific">Rhizophora mucronata</name>
    <name type="common">Asiatic mangrove</name>
    <dbReference type="NCBI Taxonomy" id="61149"/>
    <lineage>
        <taxon>Eukaryota</taxon>
        <taxon>Viridiplantae</taxon>
        <taxon>Streptophyta</taxon>
        <taxon>Embryophyta</taxon>
        <taxon>Tracheophyta</taxon>
        <taxon>Spermatophyta</taxon>
        <taxon>Magnoliopsida</taxon>
        <taxon>eudicotyledons</taxon>
        <taxon>Gunneridae</taxon>
        <taxon>Pentapetalae</taxon>
        <taxon>rosids</taxon>
        <taxon>fabids</taxon>
        <taxon>Malpighiales</taxon>
        <taxon>Rhizophoraceae</taxon>
        <taxon>Rhizophora</taxon>
    </lineage>
</organism>
<dbReference type="EMBL" id="GGEC01081830">
    <property type="protein sequence ID" value="MBX62314.1"/>
    <property type="molecule type" value="Transcribed_RNA"/>
</dbReference>
<name>A0A2P2Q5Q9_RHIMU</name>
<reference evidence="1" key="1">
    <citation type="submission" date="2018-02" db="EMBL/GenBank/DDBJ databases">
        <title>Rhizophora mucronata_Transcriptome.</title>
        <authorList>
            <person name="Meera S.P."/>
            <person name="Sreeshan A."/>
            <person name="Augustine A."/>
        </authorList>
    </citation>
    <scope>NUCLEOTIDE SEQUENCE</scope>
    <source>
        <tissue evidence="1">Leaf</tissue>
    </source>
</reference>
<proteinExistence type="predicted"/>
<sequence length="24" mass="2491">MDLKYLNGSSSNGAKACLLTLGAY</sequence>